<organism evidence="2 3">
    <name type="scientific">Fusicatenibacter saccharivorans</name>
    <dbReference type="NCBI Taxonomy" id="1150298"/>
    <lineage>
        <taxon>Bacteria</taxon>
        <taxon>Bacillati</taxon>
        <taxon>Bacillota</taxon>
        <taxon>Clostridia</taxon>
        <taxon>Lachnospirales</taxon>
        <taxon>Lachnospiraceae</taxon>
        <taxon>Fusicatenibacter</taxon>
    </lineage>
</organism>
<evidence type="ECO:0000313" key="3">
    <source>
        <dbReference type="Proteomes" id="UP000095706"/>
    </source>
</evidence>
<reference evidence="2 3" key="1">
    <citation type="submission" date="2015-09" db="EMBL/GenBank/DDBJ databases">
        <authorList>
            <consortium name="Pathogen Informatics"/>
        </authorList>
    </citation>
    <scope>NUCLEOTIDE SEQUENCE [LARGE SCALE GENOMIC DNA]</scope>
    <source>
        <strain evidence="2 3">2789STDY5608849</strain>
    </source>
</reference>
<accession>A0A174B2G6</accession>
<dbReference type="AlphaFoldDB" id="A0A174B2G6"/>
<evidence type="ECO:0000256" key="1">
    <source>
        <dbReference type="SAM" id="Coils"/>
    </source>
</evidence>
<name>A0A174B2G6_9FIRM</name>
<sequence length="51" mass="6425">MMLQMNEKEIRLFQEFKMEKDEEKRSKIHAELQKMRKEREKQELKDCPFAH</sequence>
<dbReference type="RefSeq" id="WP_156327547.1">
    <property type="nucleotide sequence ID" value="NZ_CYYV01000004.1"/>
</dbReference>
<protein>
    <submittedName>
        <fullName evidence="2">Uncharacterized protein</fullName>
    </submittedName>
</protein>
<evidence type="ECO:0000313" key="2">
    <source>
        <dbReference type="EMBL" id="CUN95027.1"/>
    </source>
</evidence>
<proteinExistence type="predicted"/>
<dbReference type="EMBL" id="CYYV01000004">
    <property type="protein sequence ID" value="CUN95027.1"/>
    <property type="molecule type" value="Genomic_DNA"/>
</dbReference>
<dbReference type="Proteomes" id="UP000095706">
    <property type="component" value="Unassembled WGS sequence"/>
</dbReference>
<keyword evidence="1" id="KW-0175">Coiled coil</keyword>
<feature type="coiled-coil region" evidence="1">
    <location>
        <begin position="18"/>
        <end position="45"/>
    </location>
</feature>
<gene>
    <name evidence="2" type="ORF">ERS852406_00982</name>
</gene>